<dbReference type="PROSITE" id="PS51257">
    <property type="entry name" value="PROKAR_LIPOPROTEIN"/>
    <property type="match status" value="1"/>
</dbReference>
<dbReference type="Gene3D" id="3.20.20.80">
    <property type="entry name" value="Glycosidases"/>
    <property type="match status" value="1"/>
</dbReference>
<keyword evidence="5" id="KW-0732">Signal</keyword>
<organism evidence="7 8">
    <name type="scientific">Lentisphaera araneosa HTCC2155</name>
    <dbReference type="NCBI Taxonomy" id="313628"/>
    <lineage>
        <taxon>Bacteria</taxon>
        <taxon>Pseudomonadati</taxon>
        <taxon>Lentisphaerota</taxon>
        <taxon>Lentisphaeria</taxon>
        <taxon>Lentisphaerales</taxon>
        <taxon>Lentisphaeraceae</taxon>
        <taxon>Lentisphaera</taxon>
    </lineage>
</organism>
<proteinExistence type="inferred from homology"/>
<comment type="caution">
    <text evidence="7">The sequence shown here is derived from an EMBL/GenBank/DDBJ whole genome shotgun (WGS) entry which is preliminary data.</text>
</comment>
<dbReference type="RefSeq" id="WP_007277071.1">
    <property type="nucleotide sequence ID" value="NZ_ABCK01000002.1"/>
</dbReference>
<feature type="domain" description="Glycoside hydrolase family 5" evidence="6">
    <location>
        <begin position="70"/>
        <end position="169"/>
    </location>
</feature>
<feature type="chain" id="PRO_5002694346" description="Glycoside hydrolase family 5 domain-containing protein" evidence="5">
    <location>
        <begin position="24"/>
        <end position="592"/>
    </location>
</feature>
<evidence type="ECO:0000259" key="6">
    <source>
        <dbReference type="Pfam" id="PF00150"/>
    </source>
</evidence>
<evidence type="ECO:0000256" key="1">
    <source>
        <dbReference type="ARBA" id="ARBA00022801"/>
    </source>
</evidence>
<dbReference type="SUPFAM" id="SSF51445">
    <property type="entry name" value="(Trans)glycosidases"/>
    <property type="match status" value="1"/>
</dbReference>
<protein>
    <recommendedName>
        <fullName evidence="6">Glycoside hydrolase family 5 domain-containing protein</fullName>
    </recommendedName>
</protein>
<dbReference type="AlphaFoldDB" id="A6DGN4"/>
<dbReference type="InterPro" id="IPR017853">
    <property type="entry name" value="GH"/>
</dbReference>
<dbReference type="GO" id="GO:0004553">
    <property type="term" value="F:hydrolase activity, hydrolyzing O-glycosyl compounds"/>
    <property type="evidence" value="ECO:0007669"/>
    <property type="project" value="InterPro"/>
</dbReference>
<keyword evidence="2 3" id="KW-0326">Glycosidase</keyword>
<accession>A6DGN4</accession>
<feature type="signal peptide" evidence="5">
    <location>
        <begin position="1"/>
        <end position="23"/>
    </location>
</feature>
<evidence type="ECO:0000256" key="2">
    <source>
        <dbReference type="ARBA" id="ARBA00023295"/>
    </source>
</evidence>
<sequence>MKKHLRSLSLFTALSLLSTGCSSLQSTNESNTEKAPTHKETVSQENYTWTTDHVHIGTRWQPFGGFPKYNAEDAKRPIIAQNSSYAQFWINWNAAEPHEKNTDYKNHLSGYLQTIEQAVDACVANGLKVEFVHWHTPAWASVNGEAGSQSSKPGLYKEFVTRLATHFKGRVHAYQLSHEANLEHMINEGDMNYLMNEIFIEGSKAIRTVYGDEPVLISTSGCSPCEPCNPLKGLKGRGGEAVNDYYDQIIANDELMSLVDALNLNVTDHSDGYGRMDGKYLESTWGNFDLVRKKLDAAGYTNKQILSSESWVVWDDGDNAFDVNGDGLKNEVDAYEKTLTILGKCLERGLNTANLPWSDNSSGWSMGLTKRRDYSGRVKQLDPSLVVAANDGGSDVITKKIILAGHEDKFKIMDAKNNVFTIDNYINPADPNHLHYYIWKWYSQLSSGNDEVIRHAMANEHKNHITLLGPAFTGNERYRISTYNRTKKSFTVLIYASAATGKIWTDLTIPATIQTGIHSNNGSHEIDFRGEGFADGAKFMATITTKDISKKDGSDVDKKIINTAAQEVKDGKLKVRIPVLNKFTHVEFKLSE</sequence>
<reference evidence="7 8" key="1">
    <citation type="journal article" date="2010" name="J. Bacteriol.">
        <title>Genome sequence of Lentisphaera araneosa HTCC2155T, the type species of the order Lentisphaerales in the phylum Lentisphaerae.</title>
        <authorList>
            <person name="Thrash J.C."/>
            <person name="Cho J.C."/>
            <person name="Vergin K.L."/>
            <person name="Morris R.M."/>
            <person name="Giovannoni S.J."/>
        </authorList>
    </citation>
    <scope>NUCLEOTIDE SEQUENCE [LARGE SCALE GENOMIC DNA]</scope>
    <source>
        <strain evidence="7 8">HTCC2155</strain>
    </source>
</reference>
<feature type="region of interest" description="Disordered" evidence="4">
    <location>
        <begin position="23"/>
        <end position="43"/>
    </location>
</feature>
<evidence type="ECO:0000256" key="3">
    <source>
        <dbReference type="RuleBase" id="RU361153"/>
    </source>
</evidence>
<name>A6DGN4_9BACT</name>
<gene>
    <name evidence="7" type="ORF">LNTAR_23214</name>
</gene>
<dbReference type="Proteomes" id="UP000004947">
    <property type="component" value="Unassembled WGS sequence"/>
</dbReference>
<keyword evidence="1 3" id="KW-0378">Hydrolase</keyword>
<evidence type="ECO:0000256" key="5">
    <source>
        <dbReference type="SAM" id="SignalP"/>
    </source>
</evidence>
<comment type="similarity">
    <text evidence="3">Belongs to the glycosyl hydrolase 5 (cellulase A) family.</text>
</comment>
<keyword evidence="8" id="KW-1185">Reference proteome</keyword>
<dbReference type="STRING" id="313628.LNTAR_23214"/>
<evidence type="ECO:0000313" key="8">
    <source>
        <dbReference type="Proteomes" id="UP000004947"/>
    </source>
</evidence>
<evidence type="ECO:0000256" key="4">
    <source>
        <dbReference type="SAM" id="MobiDB-lite"/>
    </source>
</evidence>
<evidence type="ECO:0000313" key="7">
    <source>
        <dbReference type="EMBL" id="EDM29351.1"/>
    </source>
</evidence>
<dbReference type="GO" id="GO:0000272">
    <property type="term" value="P:polysaccharide catabolic process"/>
    <property type="evidence" value="ECO:0007669"/>
    <property type="project" value="InterPro"/>
</dbReference>
<dbReference type="InterPro" id="IPR001547">
    <property type="entry name" value="Glyco_hydro_5"/>
</dbReference>
<dbReference type="EMBL" id="ABCK01000002">
    <property type="protein sequence ID" value="EDM29351.1"/>
    <property type="molecule type" value="Genomic_DNA"/>
</dbReference>
<dbReference type="Pfam" id="PF00150">
    <property type="entry name" value="Cellulase"/>
    <property type="match status" value="1"/>
</dbReference>
<feature type="compositionally biased region" description="Basic and acidic residues" evidence="4">
    <location>
        <begin position="31"/>
        <end position="42"/>
    </location>
</feature>